<comment type="function">
    <text evidence="3">Plant non-specific lipid-transfer proteins transfer phospholipids as well as galactolipids across membranes. May play a role in wax or cutin deposition in the cell walls of expanding epidermal cells and certain secretory tissues.</text>
</comment>
<dbReference type="InterPro" id="IPR016140">
    <property type="entry name" value="Bifunc_inhib/LTP/seed_store"/>
</dbReference>
<dbReference type="PANTHER" id="PTHR33076">
    <property type="entry name" value="NON-SPECIFIC LIPID-TRANSFER PROTEIN 2-RELATED"/>
    <property type="match status" value="1"/>
</dbReference>
<reference evidence="6 7" key="1">
    <citation type="submission" date="2021-09" db="EMBL/GenBank/DDBJ databases">
        <title>Genomic insights and catalytic innovation underlie evolution of tropane alkaloids biosynthesis.</title>
        <authorList>
            <person name="Wang Y.-J."/>
            <person name="Tian T."/>
            <person name="Huang J.-P."/>
            <person name="Huang S.-X."/>
        </authorList>
    </citation>
    <scope>NUCLEOTIDE SEQUENCE [LARGE SCALE GENOMIC DNA]</scope>
    <source>
        <strain evidence="6">KIB-2018</strain>
        <tissue evidence="6">Leaf</tissue>
    </source>
</reference>
<evidence type="ECO:0000256" key="1">
    <source>
        <dbReference type="ARBA" id="ARBA00009748"/>
    </source>
</evidence>
<name>A0AAV8UDN5_9ROSI</name>
<feature type="chain" id="PRO_5043765233" description="Non-specific lipid-transfer protein" evidence="4">
    <location>
        <begin position="27"/>
        <end position="139"/>
    </location>
</feature>
<evidence type="ECO:0000313" key="6">
    <source>
        <dbReference type="EMBL" id="KAJ8900531.1"/>
    </source>
</evidence>
<keyword evidence="7" id="KW-1185">Reference proteome</keyword>
<dbReference type="PRINTS" id="PR00382">
    <property type="entry name" value="LIPIDTRNSFER"/>
</dbReference>
<evidence type="ECO:0000256" key="4">
    <source>
        <dbReference type="SAM" id="SignalP"/>
    </source>
</evidence>
<accession>A0AAV8UDN5</accession>
<gene>
    <name evidence="6" type="ORF">K2173_025308</name>
</gene>
<keyword evidence="2" id="KW-1015">Disulfide bond</keyword>
<dbReference type="Pfam" id="PF00234">
    <property type="entry name" value="Tryp_alpha_amyl"/>
    <property type="match status" value="1"/>
</dbReference>
<keyword evidence="3" id="KW-0446">Lipid-binding</keyword>
<feature type="domain" description="Bifunctional inhibitor/plant lipid transfer protein/seed storage helical" evidence="5">
    <location>
        <begin position="35"/>
        <end position="120"/>
    </location>
</feature>
<protein>
    <recommendedName>
        <fullName evidence="3">Non-specific lipid-transfer protein</fullName>
    </recommendedName>
</protein>
<dbReference type="AlphaFoldDB" id="A0AAV8UDN5"/>
<dbReference type="SMART" id="SM00499">
    <property type="entry name" value="AAI"/>
    <property type="match status" value="1"/>
</dbReference>
<dbReference type="Gene3D" id="1.10.110.10">
    <property type="entry name" value="Plant lipid-transfer and hydrophobic proteins"/>
    <property type="match status" value="1"/>
</dbReference>
<dbReference type="SUPFAM" id="SSF47699">
    <property type="entry name" value="Bifunctional inhibitor/lipid-transfer protein/seed storage 2S albumin"/>
    <property type="match status" value="1"/>
</dbReference>
<evidence type="ECO:0000256" key="2">
    <source>
        <dbReference type="ARBA" id="ARBA00023157"/>
    </source>
</evidence>
<comment type="similarity">
    <text evidence="1 3">Belongs to the plant LTP family.</text>
</comment>
<dbReference type="PROSITE" id="PS51257">
    <property type="entry name" value="PROKAR_LIPOPROTEIN"/>
    <property type="match status" value="1"/>
</dbReference>
<dbReference type="GO" id="GO:0006869">
    <property type="term" value="P:lipid transport"/>
    <property type="evidence" value="ECO:0007669"/>
    <property type="project" value="InterPro"/>
</dbReference>
<keyword evidence="3" id="KW-0813">Transport</keyword>
<organism evidence="6 7">
    <name type="scientific">Erythroxylum novogranatense</name>
    <dbReference type="NCBI Taxonomy" id="1862640"/>
    <lineage>
        <taxon>Eukaryota</taxon>
        <taxon>Viridiplantae</taxon>
        <taxon>Streptophyta</taxon>
        <taxon>Embryophyta</taxon>
        <taxon>Tracheophyta</taxon>
        <taxon>Spermatophyta</taxon>
        <taxon>Magnoliopsida</taxon>
        <taxon>eudicotyledons</taxon>
        <taxon>Gunneridae</taxon>
        <taxon>Pentapetalae</taxon>
        <taxon>rosids</taxon>
        <taxon>fabids</taxon>
        <taxon>Malpighiales</taxon>
        <taxon>Erythroxylaceae</taxon>
        <taxon>Erythroxylum</taxon>
    </lineage>
</organism>
<keyword evidence="4" id="KW-0732">Signal</keyword>
<dbReference type="CDD" id="cd01960">
    <property type="entry name" value="nsLTP1"/>
    <property type="match status" value="1"/>
</dbReference>
<evidence type="ECO:0000313" key="7">
    <source>
        <dbReference type="Proteomes" id="UP001159364"/>
    </source>
</evidence>
<evidence type="ECO:0000259" key="5">
    <source>
        <dbReference type="SMART" id="SM00499"/>
    </source>
</evidence>
<dbReference type="Proteomes" id="UP001159364">
    <property type="component" value="Linkage Group LG08"/>
</dbReference>
<dbReference type="InterPro" id="IPR036312">
    <property type="entry name" value="Bifun_inhib/LTP/seed_sf"/>
</dbReference>
<sequence length="139" mass="14976">MSRKTAMSLLVVLLSFLLLTSRPALCSSIGVAVSCPVVQTNLAPCLSFVSSKSDKPDGSCCSGVKNINSSAKTKDDRKAVCECIKDGLKGVKYEPKRIPEIPKKCGLPINLPPIASDTNCATWYSNMNHAMDMVLPERE</sequence>
<dbReference type="InterPro" id="IPR000528">
    <property type="entry name" value="Plant_nsLTP"/>
</dbReference>
<dbReference type="GO" id="GO:0008289">
    <property type="term" value="F:lipid binding"/>
    <property type="evidence" value="ECO:0007669"/>
    <property type="project" value="UniProtKB-KW"/>
</dbReference>
<comment type="caution">
    <text evidence="6">The sequence shown here is derived from an EMBL/GenBank/DDBJ whole genome shotgun (WGS) entry which is preliminary data.</text>
</comment>
<dbReference type="EMBL" id="JAIWQS010000008">
    <property type="protein sequence ID" value="KAJ8900531.1"/>
    <property type="molecule type" value="Genomic_DNA"/>
</dbReference>
<evidence type="ECO:0000256" key="3">
    <source>
        <dbReference type="RuleBase" id="RU000628"/>
    </source>
</evidence>
<proteinExistence type="inferred from homology"/>
<feature type="signal peptide" evidence="4">
    <location>
        <begin position="1"/>
        <end position="26"/>
    </location>
</feature>